<feature type="domain" description="Centrosomin N-terminal motif 1" evidence="5">
    <location>
        <begin position="53"/>
        <end position="123"/>
    </location>
</feature>
<dbReference type="InterPro" id="IPR012943">
    <property type="entry name" value="Cnn_1N"/>
</dbReference>
<evidence type="ECO:0000256" key="3">
    <source>
        <dbReference type="SAM" id="Coils"/>
    </source>
</evidence>
<feature type="coiled-coil region" evidence="3">
    <location>
        <begin position="83"/>
        <end position="138"/>
    </location>
</feature>
<comment type="caution">
    <text evidence="6">The sequence shown here is derived from an EMBL/GenBank/DDBJ whole genome shotgun (WGS) entry which is preliminary data.</text>
</comment>
<organism evidence="6 7">
    <name type="scientific">Neolecta irregularis (strain DAH-3)</name>
    <dbReference type="NCBI Taxonomy" id="1198029"/>
    <lineage>
        <taxon>Eukaryota</taxon>
        <taxon>Fungi</taxon>
        <taxon>Dikarya</taxon>
        <taxon>Ascomycota</taxon>
        <taxon>Taphrinomycotina</taxon>
        <taxon>Neolectales</taxon>
        <taxon>Neolectaceae</taxon>
        <taxon>Neolecta</taxon>
    </lineage>
</organism>
<accession>A0A1U7LPA5</accession>
<dbReference type="EMBL" id="LXFE01000773">
    <property type="protein sequence ID" value="OLL24485.1"/>
    <property type="molecule type" value="Genomic_DNA"/>
</dbReference>
<dbReference type="GO" id="GO:0005815">
    <property type="term" value="C:microtubule organizing center"/>
    <property type="evidence" value="ECO:0007669"/>
    <property type="project" value="InterPro"/>
</dbReference>
<feature type="compositionally biased region" description="Basic and acidic residues" evidence="4">
    <location>
        <begin position="338"/>
        <end position="355"/>
    </location>
</feature>
<evidence type="ECO:0000256" key="2">
    <source>
        <dbReference type="ARBA" id="ARBA00022490"/>
    </source>
</evidence>
<dbReference type="Pfam" id="PF07989">
    <property type="entry name" value="Cnn_1N"/>
    <property type="match status" value="1"/>
</dbReference>
<sequence length="412" mass="47091">MPSAFDEHKTPLLHAKGRLQRQGVNSRRHSDFFPQHDLTPRAKDAGLSAMGFRELEKHIAHVKKQNFDLKLELHLRRERQSFQEDKLERADQILEDNAQLQDQVYELQSVLEKQTYELEEAKSVIRILEDRLADLVSLHKVSSPFSFHHYELGEDQLSDYDCEDLSFEDANLSNSSPCLPMPKGIKRMASNSFSNERRPPKSSFSTVDRSRFFEFSPITRVDRRVDSRVYKTAPVVRRGKNPSAQEESFLLNLRDEIQFQSRSDSFNCSSPLNPRSLKIASNLDLEQQNATWSIIPPSQNHDIISNKENINISLPPTPLPTAKEEDEEDGNEICLEFRPHTDYPDAKPLTRESKLPRGPCVSKKDGGLPPTPSSADGIKRQGTNSKIARMVNQWEARAHNTNTGTSKHKNLR</sequence>
<dbReference type="OrthoDB" id="10251744at2759"/>
<evidence type="ECO:0000259" key="5">
    <source>
        <dbReference type="Pfam" id="PF07989"/>
    </source>
</evidence>
<evidence type="ECO:0000313" key="6">
    <source>
        <dbReference type="EMBL" id="OLL24485.1"/>
    </source>
</evidence>
<evidence type="ECO:0000256" key="4">
    <source>
        <dbReference type="SAM" id="MobiDB-lite"/>
    </source>
</evidence>
<name>A0A1U7LPA5_NEOID</name>
<feature type="compositionally biased region" description="Basic and acidic residues" evidence="4">
    <location>
        <begin position="1"/>
        <end position="10"/>
    </location>
</feature>
<dbReference type="Proteomes" id="UP000186594">
    <property type="component" value="Unassembled WGS sequence"/>
</dbReference>
<evidence type="ECO:0000256" key="1">
    <source>
        <dbReference type="ARBA" id="ARBA00004496"/>
    </source>
</evidence>
<dbReference type="AlphaFoldDB" id="A0A1U7LPA5"/>
<feature type="region of interest" description="Disordered" evidence="4">
    <location>
        <begin position="338"/>
        <end position="412"/>
    </location>
</feature>
<keyword evidence="3" id="KW-0175">Coiled coil</keyword>
<evidence type="ECO:0000313" key="7">
    <source>
        <dbReference type="Proteomes" id="UP000186594"/>
    </source>
</evidence>
<protein>
    <recommendedName>
        <fullName evidence="5">Centrosomin N-terminal motif 1 domain-containing protein</fullName>
    </recommendedName>
</protein>
<reference evidence="6 7" key="1">
    <citation type="submission" date="2016-04" db="EMBL/GenBank/DDBJ databases">
        <title>Evolutionary innovation and constraint leading to complex multicellularity in the Ascomycota.</title>
        <authorList>
            <person name="Cisse O."/>
            <person name="Nguyen A."/>
            <person name="Hewitt D.A."/>
            <person name="Jedd G."/>
            <person name="Stajich J.E."/>
        </authorList>
    </citation>
    <scope>NUCLEOTIDE SEQUENCE [LARGE SCALE GENOMIC DNA]</scope>
    <source>
        <strain evidence="6 7">DAH-3</strain>
    </source>
</reference>
<comment type="subcellular location">
    <subcellularLocation>
        <location evidence="1">Cytoplasm</location>
    </subcellularLocation>
</comment>
<dbReference type="STRING" id="1198029.A0A1U7LPA5"/>
<proteinExistence type="predicted"/>
<feature type="region of interest" description="Disordered" evidence="4">
    <location>
        <begin position="1"/>
        <end position="39"/>
    </location>
</feature>
<gene>
    <name evidence="6" type="ORF">NEOLI_003264</name>
</gene>
<keyword evidence="2" id="KW-0963">Cytoplasm</keyword>
<dbReference type="GO" id="GO:0005737">
    <property type="term" value="C:cytoplasm"/>
    <property type="evidence" value="ECO:0007669"/>
    <property type="project" value="UniProtKB-SubCell"/>
</dbReference>
<keyword evidence="7" id="KW-1185">Reference proteome</keyword>